<evidence type="ECO:0000313" key="1">
    <source>
        <dbReference type="EMBL" id="KCZ81184.1"/>
    </source>
</evidence>
<reference evidence="2" key="1">
    <citation type="submission" date="2013-02" db="EMBL/GenBank/DDBJ databases">
        <authorList>
            <consortium name="The Broad Institute Genome Sequencing Platform"/>
            <person name="Cuomo C."/>
            <person name="Becnel J."/>
            <person name="Sanscrainte N."/>
            <person name="Walker B."/>
            <person name="Young S.K."/>
            <person name="Zeng Q."/>
            <person name="Gargeya S."/>
            <person name="Fitzgerald M."/>
            <person name="Haas B."/>
            <person name="Abouelleil A."/>
            <person name="Alvarado L."/>
            <person name="Arachchi H.M."/>
            <person name="Berlin A.M."/>
            <person name="Chapman S.B."/>
            <person name="Dewar J."/>
            <person name="Goldberg J."/>
            <person name="Griggs A."/>
            <person name="Gujja S."/>
            <person name="Hansen M."/>
            <person name="Howarth C."/>
            <person name="Imamovic A."/>
            <person name="Larimer J."/>
            <person name="McCowan C."/>
            <person name="Murphy C."/>
            <person name="Neiman D."/>
            <person name="Pearson M."/>
            <person name="Priest M."/>
            <person name="Roberts A."/>
            <person name="Saif S."/>
            <person name="Shea T."/>
            <person name="Sisk P."/>
            <person name="Sykes S."/>
            <person name="Wortman J."/>
            <person name="Nusbaum C."/>
            <person name="Birren B."/>
        </authorList>
    </citation>
    <scope>NUCLEOTIDE SEQUENCE [LARGE SCALE GENOMIC DNA]</scope>
    <source>
        <strain evidence="2">PRA339</strain>
    </source>
</reference>
<dbReference type="VEuPathDB" id="MicrosporidiaDB:H312_01394"/>
<protein>
    <submittedName>
        <fullName evidence="1">Uncharacterized protein</fullName>
    </submittedName>
</protein>
<proteinExistence type="predicted"/>
<name>A0A059F2G6_9MICR</name>
<dbReference type="HOGENOM" id="CLU_3013756_0_0_1"/>
<reference evidence="1 2" key="2">
    <citation type="submission" date="2014-03" db="EMBL/GenBank/DDBJ databases">
        <title>The Genome Sequence of Anncaliia algerae insect isolate PRA339.</title>
        <authorList>
            <consortium name="The Broad Institute Genome Sequencing Platform"/>
            <consortium name="The Broad Institute Genome Sequencing Center for Infectious Disease"/>
            <person name="Cuomo C."/>
            <person name="Becnel J."/>
            <person name="Sanscrainte N."/>
            <person name="Walker B."/>
            <person name="Young S.K."/>
            <person name="Zeng Q."/>
            <person name="Gargeya S."/>
            <person name="Fitzgerald M."/>
            <person name="Haas B."/>
            <person name="Abouelleil A."/>
            <person name="Alvarado L."/>
            <person name="Arachchi H.M."/>
            <person name="Berlin A.M."/>
            <person name="Chapman S.B."/>
            <person name="Dewar J."/>
            <person name="Goldberg J."/>
            <person name="Griggs A."/>
            <person name="Gujja S."/>
            <person name="Hansen M."/>
            <person name="Howarth C."/>
            <person name="Imamovic A."/>
            <person name="Larimer J."/>
            <person name="McCowan C."/>
            <person name="Murphy C."/>
            <person name="Neiman D."/>
            <person name="Pearson M."/>
            <person name="Priest M."/>
            <person name="Roberts A."/>
            <person name="Saif S."/>
            <person name="Shea T."/>
            <person name="Sisk P."/>
            <person name="Sykes S."/>
            <person name="Wortman J."/>
            <person name="Nusbaum C."/>
            <person name="Birren B."/>
        </authorList>
    </citation>
    <scope>NUCLEOTIDE SEQUENCE [LARGE SCALE GENOMIC DNA]</scope>
    <source>
        <strain evidence="1 2">PRA339</strain>
    </source>
</reference>
<dbReference type="OrthoDB" id="10339361at2759"/>
<keyword evidence="2" id="KW-1185">Reference proteome</keyword>
<dbReference type="AlphaFoldDB" id="A0A059F2G6"/>
<accession>A0A059F2G6</accession>
<evidence type="ECO:0000313" key="2">
    <source>
        <dbReference type="Proteomes" id="UP000030655"/>
    </source>
</evidence>
<dbReference type="EMBL" id="KK365148">
    <property type="protein sequence ID" value="KCZ81184.1"/>
    <property type="molecule type" value="Genomic_DNA"/>
</dbReference>
<gene>
    <name evidence="1" type="ORF">H312_01394</name>
</gene>
<sequence>MLLRKIIKITKNEEKAIYYLIKKKILPSEKHCHRCKSKMILDFTLKAFRCQKKDTI</sequence>
<organism evidence="1 2">
    <name type="scientific">Anncaliia algerae PRA339</name>
    <dbReference type="NCBI Taxonomy" id="1288291"/>
    <lineage>
        <taxon>Eukaryota</taxon>
        <taxon>Fungi</taxon>
        <taxon>Fungi incertae sedis</taxon>
        <taxon>Microsporidia</taxon>
        <taxon>Tubulinosematoidea</taxon>
        <taxon>Tubulinosematidae</taxon>
        <taxon>Anncaliia</taxon>
    </lineage>
</organism>
<dbReference type="Proteomes" id="UP000030655">
    <property type="component" value="Unassembled WGS sequence"/>
</dbReference>